<dbReference type="PATRIC" id="fig|1560201.3.peg.2080"/>
<dbReference type="RefSeq" id="WP_052899108.1">
    <property type="nucleotide sequence ID" value="NZ_JRXE01000011.1"/>
</dbReference>
<dbReference type="EMBL" id="JRXE01000011">
    <property type="protein sequence ID" value="KOC90339.1"/>
    <property type="molecule type" value="Genomic_DNA"/>
</dbReference>
<accession>A0A0L7SYB1</accession>
<dbReference type="AlphaFoldDB" id="A0A0L7SYB1"/>
<protein>
    <recommendedName>
        <fullName evidence="5">Protein yciN</fullName>
    </recommendedName>
</protein>
<dbReference type="Gene3D" id="3.30.300.360">
    <property type="entry name" value="Protein of unknown function (DUF2498)"/>
    <property type="match status" value="1"/>
</dbReference>
<dbReference type="EMBL" id="JRXF01000055">
    <property type="protein sequence ID" value="KOC87946.1"/>
    <property type="molecule type" value="Genomic_DNA"/>
</dbReference>
<dbReference type="Proteomes" id="UP000037088">
    <property type="component" value="Unassembled WGS sequence"/>
</dbReference>
<comment type="caution">
    <text evidence="1">The sequence shown here is derived from an EMBL/GenBank/DDBJ whole genome shotgun (WGS) entry which is preliminary data.</text>
</comment>
<dbReference type="OrthoDB" id="6215372at2"/>
<dbReference type="InterPro" id="IPR019633">
    <property type="entry name" value="DUF2498"/>
</dbReference>
<evidence type="ECO:0008006" key="5">
    <source>
        <dbReference type="Google" id="ProtNLM"/>
    </source>
</evidence>
<sequence>MYENTQPIEREALLKKANALIAEHQDYFSGLHATGVEQNGDILVFRGDYFLDQQGLPTRKSTTVFNVFKYLAQQLSSQYHLKS</sequence>
<proteinExistence type="predicted"/>
<name>A0A0L7SYB1_9GAMM</name>
<gene>
    <name evidence="2" type="ORF">NG42_09755</name>
    <name evidence="1" type="ORF">NG43_20995</name>
</gene>
<dbReference type="Proteomes" id="UP000036851">
    <property type="component" value="Unassembled WGS sequence"/>
</dbReference>
<reference evidence="3 4" key="1">
    <citation type="journal article" date="2015" name="Int. J. Syst. Evol. Microbiol.">
        <title>Erwinia iniecta sp. nov., isolated from Russian wheat aphids (Diuraphis noxia).</title>
        <authorList>
            <person name="Campillo T."/>
            <person name="Luna E."/>
            <person name="Portier P."/>
            <person name="Fischer-Le Saux M."/>
            <person name="Lapitan N."/>
            <person name="Tisserat N.A."/>
            <person name="Leach J.E."/>
        </authorList>
    </citation>
    <scope>NUCLEOTIDE SEQUENCE [LARGE SCALE GENOMIC DNA]</scope>
    <source>
        <strain evidence="2 4">B120</strain>
        <strain evidence="1 3">B149</strain>
    </source>
</reference>
<dbReference type="STRING" id="1560201.NG42_09755"/>
<dbReference type="NCBIfam" id="NF008265">
    <property type="entry name" value="PRK11037.1"/>
    <property type="match status" value="1"/>
</dbReference>
<dbReference type="InterPro" id="IPR038191">
    <property type="entry name" value="YciN_sf"/>
</dbReference>
<dbReference type="Pfam" id="PF10692">
    <property type="entry name" value="DUF2498"/>
    <property type="match status" value="1"/>
</dbReference>
<evidence type="ECO:0000313" key="4">
    <source>
        <dbReference type="Proteomes" id="UP000037088"/>
    </source>
</evidence>
<keyword evidence="4" id="KW-1185">Reference proteome</keyword>
<evidence type="ECO:0000313" key="2">
    <source>
        <dbReference type="EMBL" id="KOC90339.1"/>
    </source>
</evidence>
<evidence type="ECO:0000313" key="1">
    <source>
        <dbReference type="EMBL" id="KOC87946.1"/>
    </source>
</evidence>
<organism evidence="1 3">
    <name type="scientific">Winslowiella iniecta</name>
    <dbReference type="NCBI Taxonomy" id="1560201"/>
    <lineage>
        <taxon>Bacteria</taxon>
        <taxon>Pseudomonadati</taxon>
        <taxon>Pseudomonadota</taxon>
        <taxon>Gammaproteobacteria</taxon>
        <taxon>Enterobacterales</taxon>
        <taxon>Erwiniaceae</taxon>
        <taxon>Winslowiella</taxon>
    </lineage>
</organism>
<evidence type="ECO:0000313" key="3">
    <source>
        <dbReference type="Proteomes" id="UP000036851"/>
    </source>
</evidence>